<dbReference type="PROSITE" id="PS51318">
    <property type="entry name" value="TAT"/>
    <property type="match status" value="1"/>
</dbReference>
<evidence type="ECO:0000256" key="10">
    <source>
        <dbReference type="SAM" id="SignalP"/>
    </source>
</evidence>
<dbReference type="Pfam" id="PF00933">
    <property type="entry name" value="Glyco_hydro_3"/>
    <property type="match status" value="1"/>
</dbReference>
<dbReference type="SMART" id="SM01217">
    <property type="entry name" value="Fn3_like"/>
    <property type="match status" value="1"/>
</dbReference>
<dbReference type="InterPro" id="IPR026891">
    <property type="entry name" value="Fn3-like"/>
</dbReference>
<dbReference type="PRINTS" id="PR00133">
    <property type="entry name" value="GLHYDRLASE3"/>
</dbReference>
<evidence type="ECO:0000259" key="11">
    <source>
        <dbReference type="SMART" id="SM01217"/>
    </source>
</evidence>
<dbReference type="Pfam" id="PF14310">
    <property type="entry name" value="Fn3-like"/>
    <property type="match status" value="1"/>
</dbReference>
<evidence type="ECO:0000256" key="8">
    <source>
        <dbReference type="ARBA" id="ARBA00074219"/>
    </source>
</evidence>
<keyword evidence="4 10" id="KW-0732">Signal</keyword>
<evidence type="ECO:0000256" key="7">
    <source>
        <dbReference type="ARBA" id="ARBA00058905"/>
    </source>
</evidence>
<dbReference type="Gene3D" id="2.60.40.10">
    <property type="entry name" value="Immunoglobulins"/>
    <property type="match status" value="1"/>
</dbReference>
<keyword evidence="5 12" id="KW-0378">Hydrolase</keyword>
<dbReference type="SUPFAM" id="SSF51445">
    <property type="entry name" value="(Trans)glycosidases"/>
    <property type="match status" value="1"/>
</dbReference>
<dbReference type="InterPro" id="IPR017853">
    <property type="entry name" value="GH"/>
</dbReference>
<comment type="catalytic activity">
    <reaction evidence="1">
        <text>Hydrolysis of terminal, non-reducing beta-D-glucosyl residues with release of beta-D-glucose.</text>
        <dbReference type="EC" id="3.2.1.21"/>
    </reaction>
</comment>
<dbReference type="SUPFAM" id="SSF52279">
    <property type="entry name" value="Beta-D-glucan exohydrolase, C-terminal domain"/>
    <property type="match status" value="1"/>
</dbReference>
<evidence type="ECO:0000256" key="1">
    <source>
        <dbReference type="ARBA" id="ARBA00000448"/>
    </source>
</evidence>
<dbReference type="RefSeq" id="WP_369189224.1">
    <property type="nucleotide sequence ID" value="NZ_CP163431.1"/>
</dbReference>
<dbReference type="InterPro" id="IPR013783">
    <property type="entry name" value="Ig-like_fold"/>
</dbReference>
<dbReference type="InterPro" id="IPR002772">
    <property type="entry name" value="Glyco_hydro_3_C"/>
</dbReference>
<evidence type="ECO:0000256" key="5">
    <source>
        <dbReference type="ARBA" id="ARBA00022801"/>
    </source>
</evidence>
<dbReference type="InterPro" id="IPR036881">
    <property type="entry name" value="Glyco_hydro_3_C_sf"/>
</dbReference>
<evidence type="ECO:0000256" key="6">
    <source>
        <dbReference type="ARBA" id="ARBA00023295"/>
    </source>
</evidence>
<protein>
    <recommendedName>
        <fullName evidence="8">Exo-alpha-(1-&gt;6)-L-arabinopyranosidase</fullName>
        <ecNumber evidence="3">3.2.1.21</ecNumber>
    </recommendedName>
</protein>
<keyword evidence="6" id="KW-0326">Glycosidase</keyword>
<comment type="similarity">
    <text evidence="2">Belongs to the glycosyl hydrolase 3 family.</text>
</comment>
<name>A0AB39MDM0_9ACTN</name>
<organism evidence="12">
    <name type="scientific">Streptomyces sp. R08</name>
    <dbReference type="NCBI Taxonomy" id="3238624"/>
    <lineage>
        <taxon>Bacteria</taxon>
        <taxon>Bacillati</taxon>
        <taxon>Actinomycetota</taxon>
        <taxon>Actinomycetes</taxon>
        <taxon>Kitasatosporales</taxon>
        <taxon>Streptomycetaceae</taxon>
        <taxon>Streptomyces</taxon>
    </lineage>
</organism>
<dbReference type="FunFam" id="3.40.50.1700:FF:000009">
    <property type="entry name" value="Periplasmic beta-glucosidase"/>
    <property type="match status" value="1"/>
</dbReference>
<feature type="domain" description="Fibronectin type III-like" evidence="11">
    <location>
        <begin position="726"/>
        <end position="795"/>
    </location>
</feature>
<dbReference type="InterPro" id="IPR001764">
    <property type="entry name" value="Glyco_hydro_3_N"/>
</dbReference>
<dbReference type="AlphaFoldDB" id="A0AB39MDM0"/>
<dbReference type="InterPro" id="IPR036962">
    <property type="entry name" value="Glyco_hydro_3_N_sf"/>
</dbReference>
<dbReference type="EC" id="3.2.1.21" evidence="3"/>
<feature type="chain" id="PRO_5044213306" description="Exo-alpha-(1-&gt;6)-L-arabinopyranosidase" evidence="10">
    <location>
        <begin position="39"/>
        <end position="808"/>
    </location>
</feature>
<reference evidence="12" key="1">
    <citation type="submission" date="2024-07" db="EMBL/GenBank/DDBJ databases">
        <authorList>
            <person name="Yu S.T."/>
        </authorList>
    </citation>
    <scope>NUCLEOTIDE SEQUENCE</scope>
    <source>
        <strain evidence="12">R08</strain>
    </source>
</reference>
<evidence type="ECO:0000256" key="9">
    <source>
        <dbReference type="SAM" id="MobiDB-lite"/>
    </source>
</evidence>
<dbReference type="Pfam" id="PF01915">
    <property type="entry name" value="Glyco_hydro_3_C"/>
    <property type="match status" value="1"/>
</dbReference>
<dbReference type="PANTHER" id="PTHR30620:SF16">
    <property type="entry name" value="LYSOSOMAL BETA GLUCOSIDASE"/>
    <property type="match status" value="1"/>
</dbReference>
<proteinExistence type="inferred from homology"/>
<comment type="function">
    <text evidence="7">Catalyzes the hydrolysis of a non-reducing terminal alpha-L-arabinopyranosidic linkage in ginsenoside Rb2 (alpha-L-arabinopyranosyl-(1-&gt;6)-alpha-D-glucopyranosyl) to release alpha-D-glucopyranosyl (Rd). It is not able to hydrolyze alpha-L-arabinofuranosyl-(1-&gt;6)-alpha-D-glucopyranosyl (Rc).</text>
</comment>
<feature type="signal peptide" evidence="10">
    <location>
        <begin position="1"/>
        <end position="38"/>
    </location>
</feature>
<feature type="compositionally biased region" description="Low complexity" evidence="9">
    <location>
        <begin position="29"/>
        <end position="41"/>
    </location>
</feature>
<evidence type="ECO:0000313" key="12">
    <source>
        <dbReference type="EMBL" id="XDQ03281.1"/>
    </source>
</evidence>
<dbReference type="EMBL" id="CP163431">
    <property type="protein sequence ID" value="XDQ03281.1"/>
    <property type="molecule type" value="Genomic_DNA"/>
</dbReference>
<feature type="region of interest" description="Disordered" evidence="9">
    <location>
        <begin position="29"/>
        <end position="61"/>
    </location>
</feature>
<dbReference type="Gene3D" id="3.20.20.300">
    <property type="entry name" value="Glycoside hydrolase, family 3, N-terminal domain"/>
    <property type="match status" value="1"/>
</dbReference>
<dbReference type="InterPro" id="IPR051915">
    <property type="entry name" value="Cellulose_Degrad_GH3"/>
</dbReference>
<dbReference type="Gene3D" id="3.40.50.1700">
    <property type="entry name" value="Glycoside hydrolase family 3 C-terminal domain"/>
    <property type="match status" value="1"/>
</dbReference>
<accession>A0AB39MDM0</accession>
<dbReference type="GO" id="GO:0008422">
    <property type="term" value="F:beta-glucosidase activity"/>
    <property type="evidence" value="ECO:0007669"/>
    <property type="project" value="UniProtKB-EC"/>
</dbReference>
<dbReference type="PANTHER" id="PTHR30620">
    <property type="entry name" value="PERIPLASMIC BETA-GLUCOSIDASE-RELATED"/>
    <property type="match status" value="1"/>
</dbReference>
<evidence type="ECO:0000256" key="4">
    <source>
        <dbReference type="ARBA" id="ARBA00022729"/>
    </source>
</evidence>
<evidence type="ECO:0000256" key="2">
    <source>
        <dbReference type="ARBA" id="ARBA00005336"/>
    </source>
</evidence>
<dbReference type="GO" id="GO:0009251">
    <property type="term" value="P:glucan catabolic process"/>
    <property type="evidence" value="ECO:0007669"/>
    <property type="project" value="TreeGrafter"/>
</dbReference>
<evidence type="ECO:0000256" key="3">
    <source>
        <dbReference type="ARBA" id="ARBA00012744"/>
    </source>
</evidence>
<dbReference type="InterPro" id="IPR006311">
    <property type="entry name" value="TAT_signal"/>
</dbReference>
<dbReference type="FunFam" id="2.60.40.10:FF:000495">
    <property type="entry name" value="Periplasmic beta-glucosidase"/>
    <property type="match status" value="1"/>
</dbReference>
<gene>
    <name evidence="12" type="ORF">AB5J58_25385</name>
</gene>
<sequence length="808" mass="84841">MTDPPAPTRGDLTRRGLLGSAVLAAGAAATAVPTTAAAAPPETTPPETAPLGAAPPEDEATYWDPRVKPLLARMNLPEKIAQLNFPQVLPAGLVPPTSPVTGDADRERFVAGTWQPELGPGGGFFGLMNETVSGMIPVDHPRTPRQQAQLANRLQDIAARTPHRIPLLQIGEGTNGFSAPGATIFPEGPGIGATWNPGLVRDVYACVAAEARSVGVHVLNTLPAELTRDPRLGRVCEFFGEDPFHVASLVAAVVHGVQGTDPAAPDRAGASLCHFPAQTPNVGGLEGSSVEIGERALRQTHLPPWQAGFGASGALMTLACQSTIDGIPTHASHFLLTEVLRGELGFTGVVIAEGGGLTTLVTEGLAETQRQAGALALAAGVDAGITWEDAYLGGLTEAVRAGEVPERLVDRAVGRVLDVKCRLGLFDRARVDPDRAEATVRCAAHRAVSLRAARESIVLLKNTDGLLPLAPAVRRIAVIGPNADDVPDLLGDYTPWPPGAPVATVLAALRTHAPHGVTVQHARGCEVTGTDRSGIPPAVAAAHAADAAVVVLGERPTSFTRPGGTDGEAMDAADLELTGVQEELLRAVHATGTPVVLVLLNGRALAVNWAAAHVPAIVEAFLPGEFGGRAVAEILYGHVNPSGRLPVTVPRSVGQLPLTYDQKRLRAKAGDYVGLSASPLYEFGHGLSYTTFSYDRLRLTRTRMRADQTTVARVDITNTGDRQGQEVVQLYLRDRQASVSLPERLLRGYTKVDLAPGETTTAVMTLSPRELALVDGRMRTVVEPGLFDVLVGRSCHAIELTARLEVTA</sequence>